<dbReference type="RefSeq" id="WP_212686923.1">
    <property type="nucleotide sequence ID" value="NZ_CAXBSD010000096.1"/>
</dbReference>
<dbReference type="Pfam" id="PF01037">
    <property type="entry name" value="AsnC_trans_reg"/>
    <property type="match status" value="1"/>
</dbReference>
<evidence type="ECO:0000256" key="2">
    <source>
        <dbReference type="ARBA" id="ARBA00023125"/>
    </source>
</evidence>
<dbReference type="GO" id="GO:0005829">
    <property type="term" value="C:cytosol"/>
    <property type="evidence" value="ECO:0007669"/>
    <property type="project" value="TreeGrafter"/>
</dbReference>
<gene>
    <name evidence="6" type="ORF">KDM89_05410</name>
</gene>
<feature type="compositionally biased region" description="Basic and acidic residues" evidence="4">
    <location>
        <begin position="138"/>
        <end position="152"/>
    </location>
</feature>
<feature type="domain" description="HTH asnC-type" evidence="5">
    <location>
        <begin position="5"/>
        <end position="66"/>
    </location>
</feature>
<dbReference type="InterPro" id="IPR011008">
    <property type="entry name" value="Dimeric_a/b-barrel"/>
</dbReference>
<dbReference type="FunFam" id="1.10.10.10:FF:000186">
    <property type="entry name" value="AsnC family transcriptional regulator"/>
    <property type="match status" value="1"/>
</dbReference>
<keyword evidence="1" id="KW-0805">Transcription regulation</keyword>
<dbReference type="InterPro" id="IPR019887">
    <property type="entry name" value="Tscrpt_reg_AsnC/Lrp_C"/>
</dbReference>
<dbReference type="AlphaFoldDB" id="A0A941DKN1"/>
<dbReference type="SUPFAM" id="SSF46785">
    <property type="entry name" value="Winged helix' DNA-binding domain"/>
    <property type="match status" value="1"/>
</dbReference>
<dbReference type="Gene3D" id="3.30.70.920">
    <property type="match status" value="1"/>
</dbReference>
<keyword evidence="3" id="KW-0804">Transcription</keyword>
<dbReference type="InterPro" id="IPR019888">
    <property type="entry name" value="Tscrpt_reg_AsnC-like"/>
</dbReference>
<dbReference type="InterPro" id="IPR036390">
    <property type="entry name" value="WH_DNA-bd_sf"/>
</dbReference>
<evidence type="ECO:0000313" key="7">
    <source>
        <dbReference type="Proteomes" id="UP000680067"/>
    </source>
</evidence>
<dbReference type="GO" id="GO:0043565">
    <property type="term" value="F:sequence-specific DNA binding"/>
    <property type="evidence" value="ECO:0007669"/>
    <property type="project" value="InterPro"/>
</dbReference>
<protein>
    <submittedName>
        <fullName evidence="6">Lrp/AsnC family transcriptional regulator</fullName>
    </submittedName>
</protein>
<sequence>MNFELDAYDRKILALMQEDARLSYSELGRRIHLTSPAVAERIRRLEEQGVIRGYGVQLNLRKLGYSFEALIQVTVRSHAELDSWAESHPEVLAVHATTGTYCALLHVALCSPEHLQAILKALGELGTSTTSVVLSSQHETRPRLPADQIRYE</sequence>
<name>A0A941DKN1_9BURK</name>
<dbReference type="PRINTS" id="PR00033">
    <property type="entry name" value="HTHASNC"/>
</dbReference>
<dbReference type="Proteomes" id="UP000680067">
    <property type="component" value="Unassembled WGS sequence"/>
</dbReference>
<dbReference type="InterPro" id="IPR000485">
    <property type="entry name" value="AsnC-type_HTH_dom"/>
</dbReference>
<dbReference type="GO" id="GO:0043200">
    <property type="term" value="P:response to amino acid"/>
    <property type="evidence" value="ECO:0007669"/>
    <property type="project" value="TreeGrafter"/>
</dbReference>
<dbReference type="SUPFAM" id="SSF54909">
    <property type="entry name" value="Dimeric alpha+beta barrel"/>
    <property type="match status" value="1"/>
</dbReference>
<keyword evidence="7" id="KW-1185">Reference proteome</keyword>
<evidence type="ECO:0000256" key="4">
    <source>
        <dbReference type="SAM" id="MobiDB-lite"/>
    </source>
</evidence>
<organism evidence="6 7">
    <name type="scientific">Undibacterium luofuense</name>
    <dbReference type="NCBI Taxonomy" id="2828733"/>
    <lineage>
        <taxon>Bacteria</taxon>
        <taxon>Pseudomonadati</taxon>
        <taxon>Pseudomonadota</taxon>
        <taxon>Betaproteobacteria</taxon>
        <taxon>Burkholderiales</taxon>
        <taxon>Oxalobacteraceae</taxon>
        <taxon>Undibacterium</taxon>
    </lineage>
</organism>
<dbReference type="PANTHER" id="PTHR30154">
    <property type="entry name" value="LEUCINE-RESPONSIVE REGULATORY PROTEIN"/>
    <property type="match status" value="1"/>
</dbReference>
<dbReference type="EMBL" id="JAGSPN010000003">
    <property type="protein sequence ID" value="MBR7781565.1"/>
    <property type="molecule type" value="Genomic_DNA"/>
</dbReference>
<dbReference type="InterPro" id="IPR036388">
    <property type="entry name" value="WH-like_DNA-bd_sf"/>
</dbReference>
<evidence type="ECO:0000313" key="6">
    <source>
        <dbReference type="EMBL" id="MBR7781565.1"/>
    </source>
</evidence>
<dbReference type="PROSITE" id="PS50956">
    <property type="entry name" value="HTH_ASNC_2"/>
    <property type="match status" value="1"/>
</dbReference>
<evidence type="ECO:0000256" key="3">
    <source>
        <dbReference type="ARBA" id="ARBA00023163"/>
    </source>
</evidence>
<reference evidence="6" key="1">
    <citation type="submission" date="2021-04" db="EMBL/GenBank/DDBJ databases">
        <title>novel species isolated from subtropical streams in China.</title>
        <authorList>
            <person name="Lu H."/>
        </authorList>
    </citation>
    <scope>NUCLEOTIDE SEQUENCE</scope>
    <source>
        <strain evidence="6">LFS511W</strain>
    </source>
</reference>
<comment type="caution">
    <text evidence="6">The sequence shown here is derived from an EMBL/GenBank/DDBJ whole genome shotgun (WGS) entry which is preliminary data.</text>
</comment>
<proteinExistence type="predicted"/>
<evidence type="ECO:0000259" key="5">
    <source>
        <dbReference type="PROSITE" id="PS50956"/>
    </source>
</evidence>
<accession>A0A941DKN1</accession>
<dbReference type="Pfam" id="PF13404">
    <property type="entry name" value="HTH_AsnC-type"/>
    <property type="match status" value="1"/>
</dbReference>
<dbReference type="PANTHER" id="PTHR30154:SF53">
    <property type="entry name" value="HTH-TYPE TRANSCRIPTIONAL REGULATOR LRPC"/>
    <property type="match status" value="1"/>
</dbReference>
<dbReference type="SMART" id="SM00344">
    <property type="entry name" value="HTH_ASNC"/>
    <property type="match status" value="1"/>
</dbReference>
<keyword evidence="2" id="KW-0238">DNA-binding</keyword>
<feature type="region of interest" description="Disordered" evidence="4">
    <location>
        <begin position="132"/>
        <end position="152"/>
    </location>
</feature>
<evidence type="ECO:0000256" key="1">
    <source>
        <dbReference type="ARBA" id="ARBA00023015"/>
    </source>
</evidence>
<dbReference type="Gene3D" id="1.10.10.10">
    <property type="entry name" value="Winged helix-like DNA-binding domain superfamily/Winged helix DNA-binding domain"/>
    <property type="match status" value="1"/>
</dbReference>